<dbReference type="EMBL" id="JAQGFR010000131">
    <property type="protein sequence ID" value="MEB8513696.1"/>
    <property type="molecule type" value="Genomic_DNA"/>
</dbReference>
<gene>
    <name evidence="3" type="ORF">OW717_06520</name>
</gene>
<name>A0ABU6FSE2_9PROT</name>
<accession>A0ABU6FSE2</accession>
<sequence length="256" mass="27335">MSDDPLNVLEGFTQQEVSNAGETPPGAPQPEPQPRPTAAVKNDADTLDDRLPDALKLAQKPARVPDDLAALKTGFDLVADTLPVSEHKALGQWVMTYGVKGDDPTWGNYLAGNVSFNSAMAAQKSAEIIIQGAEKIPKLVQDAFLNAERDVRADLHKIFAFSGGDFVNKIRAIITDSADAGAEKLRGAASVLDSELTRKIEIRKTEGVDLWVAKAVEAADVALAKQKIINFYFLSFGIVGLLTVGGVIGAVLEAHF</sequence>
<evidence type="ECO:0000313" key="4">
    <source>
        <dbReference type="Proteomes" id="UP001308776"/>
    </source>
</evidence>
<keyword evidence="2" id="KW-0472">Membrane</keyword>
<dbReference type="Proteomes" id="UP001308776">
    <property type="component" value="Unassembled WGS sequence"/>
</dbReference>
<feature type="region of interest" description="Disordered" evidence="1">
    <location>
        <begin position="1"/>
        <end position="44"/>
    </location>
</feature>
<proteinExistence type="predicted"/>
<reference evidence="3 4" key="1">
    <citation type="submission" date="2022-11" db="EMBL/GenBank/DDBJ databases">
        <title>Comparative genomics analysis of Acidithiobacillus ferriphilus.</title>
        <authorList>
            <person name="Ma L."/>
        </authorList>
    </citation>
    <scope>NUCLEOTIDE SEQUENCE [LARGE SCALE GENOMIC DNA]</scope>
    <source>
        <strain evidence="3 4">DY15</strain>
    </source>
</reference>
<keyword evidence="2" id="KW-0812">Transmembrane</keyword>
<organism evidence="3 4">
    <name type="scientific">Acidithiobacillus ferriphilus</name>
    <dbReference type="NCBI Taxonomy" id="1689834"/>
    <lineage>
        <taxon>Bacteria</taxon>
        <taxon>Pseudomonadati</taxon>
        <taxon>Pseudomonadota</taxon>
        <taxon>Acidithiobacillia</taxon>
        <taxon>Acidithiobacillales</taxon>
        <taxon>Acidithiobacillaceae</taxon>
        <taxon>Acidithiobacillus</taxon>
    </lineage>
</organism>
<evidence type="ECO:0000256" key="2">
    <source>
        <dbReference type="SAM" id="Phobius"/>
    </source>
</evidence>
<keyword evidence="4" id="KW-1185">Reference proteome</keyword>
<comment type="caution">
    <text evidence="3">The sequence shown here is derived from an EMBL/GenBank/DDBJ whole genome shotgun (WGS) entry which is preliminary data.</text>
</comment>
<evidence type="ECO:0000313" key="3">
    <source>
        <dbReference type="EMBL" id="MEB8513696.1"/>
    </source>
</evidence>
<feature type="transmembrane region" description="Helical" evidence="2">
    <location>
        <begin position="231"/>
        <end position="252"/>
    </location>
</feature>
<keyword evidence="2" id="KW-1133">Transmembrane helix</keyword>
<feature type="compositionally biased region" description="Pro residues" evidence="1">
    <location>
        <begin position="25"/>
        <end position="35"/>
    </location>
</feature>
<dbReference type="RefSeq" id="WP_325757986.1">
    <property type="nucleotide sequence ID" value="NZ_JAQGFK010000199.1"/>
</dbReference>
<evidence type="ECO:0000256" key="1">
    <source>
        <dbReference type="SAM" id="MobiDB-lite"/>
    </source>
</evidence>
<evidence type="ECO:0008006" key="5">
    <source>
        <dbReference type="Google" id="ProtNLM"/>
    </source>
</evidence>
<protein>
    <recommendedName>
        <fullName evidence="5">Transmembrane protein</fullName>
    </recommendedName>
</protein>